<keyword evidence="1" id="KW-0614">Plasmid</keyword>
<keyword evidence="2" id="KW-1185">Reference proteome</keyword>
<reference evidence="2" key="1">
    <citation type="submission" date="2014-03" db="EMBL/GenBank/DDBJ databases">
        <title>The Complete Genome Sequence of Bacillus bombyseptieus.</title>
        <authorList>
            <person name="Cheng T."/>
            <person name="Lin P."/>
            <person name="Jin S."/>
            <person name="Wu Y."/>
            <person name="Fu B."/>
            <person name="Long R."/>
            <person name="Liu D."/>
            <person name="Guo Y."/>
            <person name="Peng L."/>
            <person name="Xia Q."/>
        </authorList>
    </citation>
    <scope>NUCLEOTIDE SEQUENCE [LARGE SCALE GENOMIC DNA]</scope>
    <source>
        <strain evidence="2">wang</strain>
        <plasmid evidence="2">pBb</plasmid>
    </source>
</reference>
<dbReference type="CDD" id="cd00063">
    <property type="entry name" value="FN3"/>
    <property type="match status" value="1"/>
</dbReference>
<proteinExistence type="predicted"/>
<dbReference type="EMBL" id="CP007513">
    <property type="protein sequence ID" value="AHX21991.1"/>
    <property type="molecule type" value="Genomic_DNA"/>
</dbReference>
<sequence>MKDDKVIDGREFENKRIKIDGLRPGQTYKISLIACNKYGESPVLYLKIKTKKREDFCEY</sequence>
<organism evidence="1 2">
    <name type="scientific">Bacillus bombysepticus str. Wang</name>
    <dbReference type="NCBI Taxonomy" id="1330043"/>
    <lineage>
        <taxon>Bacteria</taxon>
        <taxon>Bacillati</taxon>
        <taxon>Bacillota</taxon>
        <taxon>Bacilli</taxon>
        <taxon>Bacillales</taxon>
        <taxon>Bacillaceae</taxon>
        <taxon>Bacillus</taxon>
        <taxon>Bacillus cereus group</taxon>
    </lineage>
</organism>
<name>A0A9W3PUC0_9BACI</name>
<dbReference type="Proteomes" id="UP000031778">
    <property type="component" value="Plasmid pBb"/>
</dbReference>
<dbReference type="KEGG" id="bby:CY96_29825"/>
<evidence type="ECO:0008006" key="3">
    <source>
        <dbReference type="Google" id="ProtNLM"/>
    </source>
</evidence>
<gene>
    <name evidence="1" type="ORF">CY96_29825</name>
</gene>
<evidence type="ECO:0000313" key="1">
    <source>
        <dbReference type="EMBL" id="AHX21991.1"/>
    </source>
</evidence>
<dbReference type="InterPro" id="IPR013783">
    <property type="entry name" value="Ig-like_fold"/>
</dbReference>
<dbReference type="InterPro" id="IPR036116">
    <property type="entry name" value="FN3_sf"/>
</dbReference>
<evidence type="ECO:0000313" key="2">
    <source>
        <dbReference type="Proteomes" id="UP000031778"/>
    </source>
</evidence>
<dbReference type="AlphaFoldDB" id="A0A9W3PUC0"/>
<geneLocation type="plasmid" evidence="1 2">
    <name>pBb</name>
</geneLocation>
<dbReference type="Gene3D" id="2.60.40.10">
    <property type="entry name" value="Immunoglobulins"/>
    <property type="match status" value="1"/>
</dbReference>
<dbReference type="InterPro" id="IPR003961">
    <property type="entry name" value="FN3_dom"/>
</dbReference>
<accession>A0A9W3PUC0</accession>
<dbReference type="SUPFAM" id="SSF49265">
    <property type="entry name" value="Fibronectin type III"/>
    <property type="match status" value="1"/>
</dbReference>
<protein>
    <recommendedName>
        <fullName evidence="3">Fibronectin type-III domain-containing protein</fullName>
    </recommendedName>
</protein>